<dbReference type="OrthoDB" id="21325at2"/>
<dbReference type="AlphaFoldDB" id="A0A3N9PS74"/>
<organism evidence="2 3">
    <name type="scientific">Paenibacillus rhizophilus</name>
    <dbReference type="NCBI Taxonomy" id="1850366"/>
    <lineage>
        <taxon>Bacteria</taxon>
        <taxon>Bacillati</taxon>
        <taxon>Bacillota</taxon>
        <taxon>Bacilli</taxon>
        <taxon>Bacillales</taxon>
        <taxon>Paenibacillaceae</taxon>
        <taxon>Paenibacillus</taxon>
    </lineage>
</organism>
<accession>A0A3N9PS74</accession>
<feature type="transmembrane region" description="Helical" evidence="1">
    <location>
        <begin position="6"/>
        <end position="26"/>
    </location>
</feature>
<dbReference type="RefSeq" id="WP_124697289.1">
    <property type="nucleotide sequence ID" value="NZ_JBHUFE010000036.1"/>
</dbReference>
<name>A0A3N9PS74_9BACL</name>
<keyword evidence="1" id="KW-1133">Transmembrane helix</keyword>
<feature type="transmembrane region" description="Helical" evidence="1">
    <location>
        <begin position="70"/>
        <end position="92"/>
    </location>
</feature>
<proteinExistence type="predicted"/>
<dbReference type="EMBL" id="RQPI01000015">
    <property type="protein sequence ID" value="RQW09182.1"/>
    <property type="molecule type" value="Genomic_DNA"/>
</dbReference>
<dbReference type="Proteomes" id="UP000282529">
    <property type="component" value="Unassembled WGS sequence"/>
</dbReference>
<evidence type="ECO:0000313" key="2">
    <source>
        <dbReference type="EMBL" id="RQW09182.1"/>
    </source>
</evidence>
<comment type="caution">
    <text evidence="2">The sequence shown here is derived from an EMBL/GenBank/DDBJ whole genome shotgun (WGS) entry which is preliminary data.</text>
</comment>
<reference evidence="2 3" key="1">
    <citation type="submission" date="2018-11" db="EMBL/GenBank/DDBJ databases">
        <title>Genome sequence of strain 7197.</title>
        <authorList>
            <person name="Gao J."/>
            <person name="Sun J."/>
        </authorList>
    </citation>
    <scope>NUCLEOTIDE SEQUENCE [LARGE SCALE GENOMIC DNA]</scope>
    <source>
        <strain evidence="2 3">7197</strain>
    </source>
</reference>
<evidence type="ECO:0000256" key="1">
    <source>
        <dbReference type="SAM" id="Phobius"/>
    </source>
</evidence>
<feature type="transmembrane region" description="Helical" evidence="1">
    <location>
        <begin position="33"/>
        <end position="50"/>
    </location>
</feature>
<keyword evidence="1" id="KW-0472">Membrane</keyword>
<protein>
    <submittedName>
        <fullName evidence="2">Uncharacterized protein</fullName>
    </submittedName>
</protein>
<keyword evidence="1" id="KW-0812">Transmembrane</keyword>
<keyword evidence="3" id="KW-1185">Reference proteome</keyword>
<sequence length="126" mass="14209">MNVLPFGFVIVFALAHMFSRYLSLLPYLHRNRALSASGGLTIAYVFSVTLPELSEHQHNIENSAAVQRELFMYLRNHAYLIAMLGLLVSYGLEHLVNVSKNGISTETPHPSGYFGFISRTFSFLTR</sequence>
<gene>
    <name evidence="2" type="ORF">EH198_20035</name>
</gene>
<evidence type="ECO:0000313" key="3">
    <source>
        <dbReference type="Proteomes" id="UP000282529"/>
    </source>
</evidence>